<dbReference type="InterPro" id="IPR013656">
    <property type="entry name" value="PAS_4"/>
</dbReference>
<keyword evidence="7" id="KW-1133">Transmembrane helix</keyword>
<feature type="modified residue" description="4-aspartylphosphate" evidence="6">
    <location>
        <position position="820"/>
    </location>
</feature>
<dbReference type="PROSITE" id="PS50113">
    <property type="entry name" value="PAC"/>
    <property type="match status" value="1"/>
</dbReference>
<feature type="transmembrane region" description="Helical" evidence="7">
    <location>
        <begin position="180"/>
        <end position="201"/>
    </location>
</feature>
<evidence type="ECO:0000256" key="3">
    <source>
        <dbReference type="ARBA" id="ARBA00022553"/>
    </source>
</evidence>
<dbReference type="Gene3D" id="1.10.287.130">
    <property type="match status" value="1"/>
</dbReference>
<evidence type="ECO:0000256" key="1">
    <source>
        <dbReference type="ARBA" id="ARBA00000085"/>
    </source>
</evidence>
<dbReference type="PROSITE" id="PS50894">
    <property type="entry name" value="HPT"/>
    <property type="match status" value="1"/>
</dbReference>
<dbReference type="Gene3D" id="3.30.565.10">
    <property type="entry name" value="Histidine kinase-like ATPase, C-terminal domain"/>
    <property type="match status" value="1"/>
</dbReference>
<comment type="caution">
    <text evidence="13">The sequence shown here is derived from an EMBL/GenBank/DDBJ whole genome shotgun (WGS) entry which is preliminary data.</text>
</comment>
<feature type="domain" description="Response regulatory" evidence="9">
    <location>
        <begin position="912"/>
        <end position="1026"/>
    </location>
</feature>
<evidence type="ECO:0000256" key="6">
    <source>
        <dbReference type="PROSITE-ProRule" id="PRU00169"/>
    </source>
</evidence>
<feature type="transmembrane region" description="Helical" evidence="7">
    <location>
        <begin position="148"/>
        <end position="168"/>
    </location>
</feature>
<keyword evidence="7" id="KW-0472">Membrane</keyword>
<dbReference type="InterPro" id="IPR003594">
    <property type="entry name" value="HATPase_dom"/>
</dbReference>
<dbReference type="Pfam" id="PF00072">
    <property type="entry name" value="Response_reg"/>
    <property type="match status" value="2"/>
</dbReference>
<dbReference type="SUPFAM" id="SSF55874">
    <property type="entry name" value="ATPase domain of HSP90 chaperone/DNA topoisomerase II/histidine kinase"/>
    <property type="match status" value="1"/>
</dbReference>
<dbReference type="CDD" id="cd16922">
    <property type="entry name" value="HATPase_EvgS-ArcB-TorS-like"/>
    <property type="match status" value="1"/>
</dbReference>
<dbReference type="PROSITE" id="PS50110">
    <property type="entry name" value="RESPONSE_REGULATORY"/>
    <property type="match status" value="2"/>
</dbReference>
<dbReference type="InterPro" id="IPR005467">
    <property type="entry name" value="His_kinase_dom"/>
</dbReference>
<dbReference type="CDD" id="cd00156">
    <property type="entry name" value="REC"/>
    <property type="match status" value="1"/>
</dbReference>
<dbReference type="Gene3D" id="1.20.120.160">
    <property type="entry name" value="HPT domain"/>
    <property type="match status" value="1"/>
</dbReference>
<feature type="domain" description="Histidine kinase" evidence="8">
    <location>
        <begin position="527"/>
        <end position="748"/>
    </location>
</feature>
<keyword evidence="4" id="KW-0902">Two-component regulatory system</keyword>
<reference evidence="13 14" key="1">
    <citation type="journal article" date="2017" name="Int. J. Syst. Evol. Microbiol.">
        <title>Ramlibacter alkalitolerans sp. nov., alkali-tolerant bacterium isolated from soil of ginseng.</title>
        <authorList>
            <person name="Lee D.H."/>
            <person name="Cha C.J."/>
        </authorList>
    </citation>
    <scope>NUCLEOTIDE SEQUENCE [LARGE SCALE GENOMIC DNA]</scope>
    <source>
        <strain evidence="13 14">KACC 19305</strain>
    </source>
</reference>
<feature type="domain" description="HPt" evidence="12">
    <location>
        <begin position="1069"/>
        <end position="1166"/>
    </location>
</feature>
<dbReference type="PANTHER" id="PTHR45339">
    <property type="entry name" value="HYBRID SIGNAL TRANSDUCTION HISTIDINE KINASE J"/>
    <property type="match status" value="1"/>
</dbReference>
<dbReference type="SMART" id="SM00448">
    <property type="entry name" value="REC"/>
    <property type="match status" value="2"/>
</dbReference>
<dbReference type="InterPro" id="IPR011006">
    <property type="entry name" value="CheY-like_superfamily"/>
</dbReference>
<feature type="domain" description="Response regulatory" evidence="9">
    <location>
        <begin position="766"/>
        <end position="882"/>
    </location>
</feature>
<dbReference type="SMART" id="SM00388">
    <property type="entry name" value="HisKA"/>
    <property type="match status" value="1"/>
</dbReference>
<dbReference type="PROSITE" id="PS50112">
    <property type="entry name" value="PAS"/>
    <property type="match status" value="1"/>
</dbReference>
<dbReference type="SMART" id="SM00073">
    <property type="entry name" value="HPT"/>
    <property type="match status" value="1"/>
</dbReference>
<evidence type="ECO:0000313" key="14">
    <source>
        <dbReference type="Proteomes" id="UP000622707"/>
    </source>
</evidence>
<evidence type="ECO:0000256" key="4">
    <source>
        <dbReference type="ARBA" id="ARBA00023012"/>
    </source>
</evidence>
<dbReference type="Pfam" id="PF08448">
    <property type="entry name" value="PAS_4"/>
    <property type="match status" value="1"/>
</dbReference>
<feature type="transmembrane region" description="Helical" evidence="7">
    <location>
        <begin position="123"/>
        <end position="141"/>
    </location>
</feature>
<organism evidence="13 14">
    <name type="scientific">Ramlibacter alkalitolerans</name>
    <dbReference type="NCBI Taxonomy" id="2039631"/>
    <lineage>
        <taxon>Bacteria</taxon>
        <taxon>Pseudomonadati</taxon>
        <taxon>Pseudomonadota</taxon>
        <taxon>Betaproteobacteria</taxon>
        <taxon>Burkholderiales</taxon>
        <taxon>Comamonadaceae</taxon>
        <taxon>Ramlibacter</taxon>
    </lineage>
</organism>
<dbReference type="Pfam" id="PF01627">
    <property type="entry name" value="Hpt"/>
    <property type="match status" value="1"/>
</dbReference>
<feature type="transmembrane region" description="Helical" evidence="7">
    <location>
        <begin position="343"/>
        <end position="365"/>
    </location>
</feature>
<dbReference type="InterPro" id="IPR035965">
    <property type="entry name" value="PAS-like_dom_sf"/>
</dbReference>
<evidence type="ECO:0000259" key="9">
    <source>
        <dbReference type="PROSITE" id="PS50110"/>
    </source>
</evidence>
<dbReference type="InterPro" id="IPR008207">
    <property type="entry name" value="Sig_transdc_His_kin_Hpt_dom"/>
</dbReference>
<sequence>MNEASPAPARSRLASTAAWVTMALGLAVLLGWALGLDMLKIALPGAVEMKPNTALGVLAAGLALQLQIRRRRWSTAAAAAVAFFVFALGAATLFEYLARVDLGIDARLFPDSAYAMRPAARRMSPYTAWAFVLLGPGIALLQRPRVGWIVLLCAAQVIAIGTLSAVAYLWNAGQVAAEAWLPPVAVNTALALILLGAAIVVQQRLAERQGRARSRRGERAVDAFFWAMVLVLLASTSLTYRSNVRFAAAAQDMDDIQEARLELAGIRTCLRSGRGAPECRAGLEPLGRSVAEGTQARLLAQLDDTLRDEDGASLHALAAAGELEDALEAALAQRKLTLASDRAAMLVSLLLTLGVCVLIVSVLSLNVRTQLRRSAGARDELQRQQALLRAVLSSSPDLIAYRDADGTFLGCNEAYVELAGMPAEAVAGRTVEEVLPPAMAQHVRAQDAQVLQGNEDASTEAWFDYPDGRRVRLEFMRSPMRDADGSAIGVVAVGRDVTRRREAEEELRRARALAEDATEMKTAFLANMSHEIRTPINAILGMSHLALNTELTERQRDYLGKVQAAGEHLAGIVDDILDLSKIEAGKLALEKEVFALDALLEQVSGVVAEKAEAKGLELVFTVDAEVPPQLAGDPLRVRQVLINYLNNAVKFTERGEVVLRVSVQRREDGRMLLRFAVRDTGIGLTPEQAQRVFQQFEQADRSTTRKYGGTGLGLAISRSLAEMMGGEVGVDSRFGEGSTFWFTAWLDAAPQAARPALPWPDLRNLRALVVDDNASAREALGELLRALTFQVEEAGSGSEALALLAQARQAARPFDFFFLDWQMPGLDANEAPRRLQEAQVEPVLIVTAGHQGAEVAERLPGARVLRKPTSASAVFDLAVGALRALRGEGQAAPPAPAAGLALAAPPALRGARVLLVEDNPVNQQVASEILQEAGVAVQVAENGVHAVQRLQEDHFDVVLMDMQMPVMDGVTATGRIRELGLAVPVIAMTANAMASDRERCLAAGMNDFVSKPIHPQELYRVVAGWLPGADPAPLVAAAGTTPQEPGLAALAGVPGLDVARGLEFTPSTDPGFYLQMLGVFMEAYRDCRERLAEHLAAGDRTGAERLVHNCKGAAATLGAVPLAGLAADLEQALRAGQPLDALAGRVEAFGGEVTRLTDALAAVLPA</sequence>
<evidence type="ECO:0000256" key="5">
    <source>
        <dbReference type="PROSITE-ProRule" id="PRU00110"/>
    </source>
</evidence>
<evidence type="ECO:0000259" key="11">
    <source>
        <dbReference type="PROSITE" id="PS50113"/>
    </source>
</evidence>
<dbReference type="EMBL" id="JAEQND010000007">
    <property type="protein sequence ID" value="MBL0426055.1"/>
    <property type="molecule type" value="Genomic_DNA"/>
</dbReference>
<feature type="modified residue" description="Phosphohistidine" evidence="5">
    <location>
        <position position="1108"/>
    </location>
</feature>
<dbReference type="SUPFAM" id="SSF47226">
    <property type="entry name" value="Histidine-containing phosphotransfer domain, HPT domain"/>
    <property type="match status" value="1"/>
</dbReference>
<feature type="transmembrane region" description="Helical" evidence="7">
    <location>
        <begin position="76"/>
        <end position="98"/>
    </location>
</feature>
<accession>A0ABS1JP55</accession>
<dbReference type="Proteomes" id="UP000622707">
    <property type="component" value="Unassembled WGS sequence"/>
</dbReference>
<dbReference type="CDD" id="cd17546">
    <property type="entry name" value="REC_hyHK_CKI1_RcsC-like"/>
    <property type="match status" value="1"/>
</dbReference>
<dbReference type="InterPro" id="IPR036890">
    <property type="entry name" value="HATPase_C_sf"/>
</dbReference>
<keyword evidence="14" id="KW-1185">Reference proteome</keyword>
<dbReference type="Pfam" id="PF02518">
    <property type="entry name" value="HATPase_c"/>
    <property type="match status" value="1"/>
</dbReference>
<evidence type="ECO:0000313" key="13">
    <source>
        <dbReference type="EMBL" id="MBL0426055.1"/>
    </source>
</evidence>
<comment type="catalytic activity">
    <reaction evidence="1">
        <text>ATP + protein L-histidine = ADP + protein N-phospho-L-histidine.</text>
        <dbReference type="EC" id="2.7.13.3"/>
    </reaction>
</comment>
<dbReference type="InterPro" id="IPR036641">
    <property type="entry name" value="HPT_dom_sf"/>
</dbReference>
<dbReference type="InterPro" id="IPR000014">
    <property type="entry name" value="PAS"/>
</dbReference>
<dbReference type="CDD" id="cd00130">
    <property type="entry name" value="PAS"/>
    <property type="match status" value="1"/>
</dbReference>
<dbReference type="EC" id="2.7.13.3" evidence="2"/>
<dbReference type="InterPro" id="IPR004358">
    <property type="entry name" value="Sig_transdc_His_kin-like_C"/>
</dbReference>
<dbReference type="PROSITE" id="PS50109">
    <property type="entry name" value="HIS_KIN"/>
    <property type="match status" value="1"/>
</dbReference>
<dbReference type="SUPFAM" id="SSF52172">
    <property type="entry name" value="CheY-like"/>
    <property type="match status" value="2"/>
</dbReference>
<evidence type="ECO:0000259" key="12">
    <source>
        <dbReference type="PROSITE" id="PS50894"/>
    </source>
</evidence>
<dbReference type="Pfam" id="PF00512">
    <property type="entry name" value="HisKA"/>
    <property type="match status" value="1"/>
</dbReference>
<protein>
    <recommendedName>
        <fullName evidence="2">histidine kinase</fullName>
        <ecNumber evidence="2">2.7.13.3</ecNumber>
    </recommendedName>
</protein>
<dbReference type="Gene3D" id="3.40.50.2300">
    <property type="match status" value="2"/>
</dbReference>
<dbReference type="SMART" id="SM00387">
    <property type="entry name" value="HATPase_c"/>
    <property type="match status" value="1"/>
</dbReference>
<dbReference type="CDD" id="cd00088">
    <property type="entry name" value="HPT"/>
    <property type="match status" value="1"/>
</dbReference>
<dbReference type="SMART" id="SM00091">
    <property type="entry name" value="PAS"/>
    <property type="match status" value="1"/>
</dbReference>
<feature type="domain" description="PAC" evidence="11">
    <location>
        <begin position="457"/>
        <end position="509"/>
    </location>
</feature>
<dbReference type="PRINTS" id="PR00344">
    <property type="entry name" value="BCTRLSENSOR"/>
</dbReference>
<gene>
    <name evidence="13" type="ORF">JI746_13150</name>
</gene>
<dbReference type="InterPro" id="IPR036097">
    <property type="entry name" value="HisK_dim/P_sf"/>
</dbReference>
<dbReference type="InterPro" id="IPR000700">
    <property type="entry name" value="PAS-assoc_C"/>
</dbReference>
<evidence type="ECO:0000259" key="8">
    <source>
        <dbReference type="PROSITE" id="PS50109"/>
    </source>
</evidence>
<dbReference type="InterPro" id="IPR001789">
    <property type="entry name" value="Sig_transdc_resp-reg_receiver"/>
</dbReference>
<feature type="domain" description="PAS" evidence="10">
    <location>
        <begin position="384"/>
        <end position="454"/>
    </location>
</feature>
<proteinExistence type="predicted"/>
<dbReference type="SUPFAM" id="SSF55785">
    <property type="entry name" value="PYP-like sensor domain (PAS domain)"/>
    <property type="match status" value="1"/>
</dbReference>
<name>A0ABS1JP55_9BURK</name>
<evidence type="ECO:0000256" key="2">
    <source>
        <dbReference type="ARBA" id="ARBA00012438"/>
    </source>
</evidence>
<feature type="transmembrane region" description="Helical" evidence="7">
    <location>
        <begin position="41"/>
        <end position="64"/>
    </location>
</feature>
<dbReference type="NCBIfam" id="TIGR00229">
    <property type="entry name" value="sensory_box"/>
    <property type="match status" value="1"/>
</dbReference>
<feature type="transmembrane region" description="Helical" evidence="7">
    <location>
        <begin position="12"/>
        <end position="35"/>
    </location>
</feature>
<feature type="modified residue" description="4-aspartylphosphate" evidence="6">
    <location>
        <position position="961"/>
    </location>
</feature>
<dbReference type="PANTHER" id="PTHR45339:SF3">
    <property type="entry name" value="HISTIDINE KINASE"/>
    <property type="match status" value="1"/>
</dbReference>
<dbReference type="RefSeq" id="WP_201690048.1">
    <property type="nucleotide sequence ID" value="NZ_JAEQND010000007.1"/>
</dbReference>
<dbReference type="SUPFAM" id="SSF47384">
    <property type="entry name" value="Homodimeric domain of signal transducing histidine kinase"/>
    <property type="match status" value="1"/>
</dbReference>
<dbReference type="Gene3D" id="3.30.450.20">
    <property type="entry name" value="PAS domain"/>
    <property type="match status" value="1"/>
</dbReference>
<keyword evidence="7" id="KW-0812">Transmembrane</keyword>
<dbReference type="CDD" id="cd00082">
    <property type="entry name" value="HisKA"/>
    <property type="match status" value="1"/>
</dbReference>
<keyword evidence="3 6" id="KW-0597">Phosphoprotein</keyword>
<evidence type="ECO:0000259" key="10">
    <source>
        <dbReference type="PROSITE" id="PS50112"/>
    </source>
</evidence>
<evidence type="ECO:0000256" key="7">
    <source>
        <dbReference type="SAM" id="Phobius"/>
    </source>
</evidence>
<dbReference type="InterPro" id="IPR003661">
    <property type="entry name" value="HisK_dim/P_dom"/>
</dbReference>